<keyword evidence="7 14" id="KW-0130">Cell adhesion</keyword>
<dbReference type="CDD" id="cd00110">
    <property type="entry name" value="LamG"/>
    <property type="match status" value="1"/>
</dbReference>
<dbReference type="InterPro" id="IPR002126">
    <property type="entry name" value="Cadherin-like_dom"/>
</dbReference>
<dbReference type="GO" id="GO:0007156">
    <property type="term" value="P:homophilic cell adhesion via plasma membrane adhesion molecules"/>
    <property type="evidence" value="ECO:0007669"/>
    <property type="project" value="InterPro"/>
</dbReference>
<dbReference type="CDD" id="cd11304">
    <property type="entry name" value="Cadherin_repeat"/>
    <property type="match status" value="6"/>
</dbReference>
<keyword evidence="10" id="KW-1015">Disulfide bond</keyword>
<dbReference type="SMART" id="SM00282">
    <property type="entry name" value="LamG"/>
    <property type="match status" value="1"/>
</dbReference>
<feature type="domain" description="Cadherin" evidence="19">
    <location>
        <begin position="533"/>
        <end position="625"/>
    </location>
</feature>
<dbReference type="GO" id="GO:0016342">
    <property type="term" value="C:catenin complex"/>
    <property type="evidence" value="ECO:0007669"/>
    <property type="project" value="TreeGrafter"/>
</dbReference>
<dbReference type="InterPro" id="IPR020894">
    <property type="entry name" value="Cadherin_CS"/>
</dbReference>
<keyword evidence="5" id="KW-0677">Repeat</keyword>
<keyword evidence="9 17" id="KW-0472">Membrane</keyword>
<protein>
    <recommendedName>
        <fullName evidence="22">DE-cadherin</fullName>
    </recommendedName>
</protein>
<feature type="region of interest" description="Disordered" evidence="16">
    <location>
        <begin position="1483"/>
        <end position="1507"/>
    </location>
</feature>
<evidence type="ECO:0000256" key="13">
    <source>
        <dbReference type="PROSITE-ProRule" id="PRU00122"/>
    </source>
</evidence>
<evidence type="ECO:0000256" key="12">
    <source>
        <dbReference type="PROSITE-ProRule" id="PRU00043"/>
    </source>
</evidence>
<dbReference type="EMBL" id="OZ034824">
    <property type="protein sequence ID" value="CAL1674265.1"/>
    <property type="molecule type" value="Genomic_DNA"/>
</dbReference>
<feature type="domain" description="Cadherin" evidence="19">
    <location>
        <begin position="74"/>
        <end position="183"/>
    </location>
</feature>
<sequence length="1507" mass="168677">MMGKCIVRSCGTRLRRPFLALLPAFVACELLLYGTLATATRLRHSRHLDVRSQFLSEEELPLDENHNHKPVFSNCSNYAPVVKEEEPAGTVVIQVHAEDKDPPEEGGTITYSFVTAPDERLKFEINNKTGLIRTTQMLDRDEPAREKEAYLTVLATDNGRPQLDDVCTFKVTIEDVNDNSPVFDKVVFRGYVWKAYTESVPQDLPVGREVMRVSATDIDDGNNSVVRYSLSSKRPDDAVYFRIDRESGVIFLNKVIDRNPDYKFSMIATAEDIGESPNFNVIDLDIRVVESHKKAPAFLPRPAEPIKLKENFSDFDANIVRLKAVSNIDNSSNSDNSYLLFELVTGRTEQTNKGNTFRLESNKDVADIKLSQHLDYESNTQYSLIVRVQNKYQLAAETVIDIEVLDVNDNIPVFRDIKKGSVLENEPRGVPVMQVRAIDADGTSANNQVSYELDNFKDLFAIDPQTGNITTLMTFDREIEDTYNVKVIATDNSPSALFKTGEHNKGQQVFRIEIADKNDNPPRFTQKVYTHNSIYENANINAPVTEVKAVDSDTASPVTYSIISGNTDNSFYIEATTGKIRVNKPLDYEKITKYNLTVRAFDGVFNDTAQVEIFIENVNDNPPVFEDFNKNPTIEEEKLIDGCITTVVAHDPDIEDRNADQHIAYFIVKEDQQPLIGIDKSGCMKLKKPLDRDPPNGYSMWTVIVMARDEDGSPTALRELVMVNITLIDINDNAPFLDMPYPVIWDENKPHGKITELKARDYDSEENGPPFEFRIDDSADDEIRTKFDIREINLYARVEFDREERKSYDIPIAITDSGTPSMTGTSTLTVIIGDENDNPMQEGSSSIFVYNYKGEAPDTEIGRVYVNDLDDWDLPDKSFDWASHHDGFHLDTSTGMITLLSGTTNDTFVLKFIVTEKGHLIKSHQVHAYVNVTVKELPEEAVDRSGSVRFYGITAEQFVEPDESGVSKKEIFQEKLASMLNTSVENVDVFTVLHSPHHNNRSLLDVRFSAHGSPYYAPEKLNTIIAQHSKQIEREMKADILLINIDECLFEKVYCNSSCRSFLNASTIPYSVYTNTSSFVGVRAIVDPLCTCTVAEPIVCLNGGTPLAERCECPPGLEGPRCELLGIGFHGDGWAIMPPPDQACDESHIGLEITPHVDNGLVFYFGPMTYSPKLGLRDFMALELQQGFAVLYIDYGTGTVRLDHKQIKLTDGKNHRIDIYYTKTSMEMRVDNCGISACMSLTAPQGTNEFLNVNSPMQVGGTLTKLAHMASNLGWDHQPTDKGFVGCIRNMTFNGNTYNLGMPSLSRNADPGCNHGMAKAISFGIDTNFIVAILVCVLILLILLVAVVVHRRKTDDLYKDMDDIRENIINYEDEGGGEVDTAFDLNVLRAIYDAPPIDSKIAPIGLQGRGNDEVPDICGFLDGKKESCDKDPDTNPFDDVRHYAYEGEGNSEGDLSSLASCTDDGDLKFNYLSNFGPRFRKLADMYGEDPSDEESDGVGERESESWC</sequence>
<evidence type="ECO:0000256" key="15">
    <source>
        <dbReference type="RuleBase" id="RU004357"/>
    </source>
</evidence>
<dbReference type="InterPro" id="IPR001791">
    <property type="entry name" value="Laminin_G"/>
</dbReference>
<dbReference type="Gene3D" id="4.10.900.10">
    <property type="entry name" value="TCF3-CBD (Catenin binding domain)"/>
    <property type="match status" value="1"/>
</dbReference>
<evidence type="ECO:0000256" key="9">
    <source>
        <dbReference type="ARBA" id="ARBA00023136"/>
    </source>
</evidence>
<evidence type="ECO:0000256" key="10">
    <source>
        <dbReference type="ARBA" id="ARBA00023157"/>
    </source>
</evidence>
<evidence type="ECO:0000256" key="16">
    <source>
        <dbReference type="SAM" id="MobiDB-lite"/>
    </source>
</evidence>
<dbReference type="SMART" id="SM00112">
    <property type="entry name" value="CA"/>
    <property type="match status" value="7"/>
</dbReference>
<feature type="domain" description="Laminin G" evidence="18">
    <location>
        <begin position="1124"/>
        <end position="1313"/>
    </location>
</feature>
<keyword evidence="8 17" id="KW-1133">Transmembrane helix</keyword>
<dbReference type="PANTHER" id="PTHR24027">
    <property type="entry name" value="CADHERIN-23"/>
    <property type="match status" value="1"/>
</dbReference>
<evidence type="ECO:0000256" key="6">
    <source>
        <dbReference type="ARBA" id="ARBA00022837"/>
    </source>
</evidence>
<dbReference type="GO" id="GO:0007297">
    <property type="term" value="P:follicle cell of egg chamber migration"/>
    <property type="evidence" value="ECO:0007669"/>
    <property type="project" value="UniProtKB-ARBA"/>
</dbReference>
<dbReference type="FunFam" id="2.60.40.60:FF:000032">
    <property type="entry name" value="FAT atypical cadherin 1"/>
    <property type="match status" value="1"/>
</dbReference>
<dbReference type="SUPFAM" id="SSF49899">
    <property type="entry name" value="Concanavalin A-like lectins/glucanases"/>
    <property type="match status" value="1"/>
</dbReference>
<dbReference type="GO" id="GO:0008013">
    <property type="term" value="F:beta-catenin binding"/>
    <property type="evidence" value="ECO:0007669"/>
    <property type="project" value="TreeGrafter"/>
</dbReference>
<feature type="domain" description="Cadherin" evidence="19">
    <location>
        <begin position="737"/>
        <end position="848"/>
    </location>
</feature>
<evidence type="ECO:0000256" key="5">
    <source>
        <dbReference type="ARBA" id="ARBA00022737"/>
    </source>
</evidence>
<dbReference type="GO" id="GO:0048589">
    <property type="term" value="P:developmental growth"/>
    <property type="evidence" value="ECO:0007669"/>
    <property type="project" value="UniProtKB-ARBA"/>
</dbReference>
<dbReference type="PROSITE" id="PS00232">
    <property type="entry name" value="CADHERIN_1"/>
    <property type="match status" value="3"/>
</dbReference>
<dbReference type="GO" id="GO:0007424">
    <property type="term" value="P:open tracheal system development"/>
    <property type="evidence" value="ECO:0007669"/>
    <property type="project" value="UniProtKB-ARBA"/>
</dbReference>
<keyword evidence="21" id="KW-1185">Reference proteome</keyword>
<dbReference type="Pfam" id="PF24811">
    <property type="entry name" value="Ig_Shg"/>
    <property type="match status" value="1"/>
</dbReference>
<gene>
    <name evidence="20" type="ORF">LPLAT_LOCUS970</name>
</gene>
<evidence type="ECO:0000256" key="14">
    <source>
        <dbReference type="RuleBase" id="RU003318"/>
    </source>
</evidence>
<dbReference type="Pfam" id="PF00028">
    <property type="entry name" value="Cadherin"/>
    <property type="match status" value="6"/>
</dbReference>
<keyword evidence="3 14" id="KW-0812">Transmembrane</keyword>
<dbReference type="Pfam" id="PF02210">
    <property type="entry name" value="Laminin_G_2"/>
    <property type="match status" value="1"/>
</dbReference>
<dbReference type="PRINTS" id="PR00205">
    <property type="entry name" value="CADHERIN"/>
</dbReference>
<feature type="compositionally biased region" description="Basic and acidic residues" evidence="16">
    <location>
        <begin position="1498"/>
        <end position="1507"/>
    </location>
</feature>
<dbReference type="InterPro" id="IPR013320">
    <property type="entry name" value="ConA-like_dom_sf"/>
</dbReference>
<evidence type="ECO:0000256" key="3">
    <source>
        <dbReference type="ARBA" id="ARBA00022692"/>
    </source>
</evidence>
<feature type="domain" description="Cadherin" evidence="19">
    <location>
        <begin position="325"/>
        <end position="414"/>
    </location>
</feature>
<dbReference type="InterPro" id="IPR015919">
    <property type="entry name" value="Cadherin-like_sf"/>
</dbReference>
<dbReference type="GO" id="GO:0008104">
    <property type="term" value="P:intracellular protein localization"/>
    <property type="evidence" value="ECO:0007669"/>
    <property type="project" value="UniProtKB-ARBA"/>
</dbReference>
<dbReference type="FunFam" id="2.60.40.60:FF:000280">
    <property type="entry name" value="AGAP007203-PA-like protein"/>
    <property type="match status" value="1"/>
</dbReference>
<dbReference type="GO" id="GO:0045296">
    <property type="term" value="F:cadherin binding"/>
    <property type="evidence" value="ECO:0007669"/>
    <property type="project" value="TreeGrafter"/>
</dbReference>
<dbReference type="GO" id="GO:0070161">
    <property type="term" value="C:anchoring junction"/>
    <property type="evidence" value="ECO:0007669"/>
    <property type="project" value="UniProtKB-ARBA"/>
</dbReference>
<dbReference type="GO" id="GO:0001736">
    <property type="term" value="P:establishment of planar polarity"/>
    <property type="evidence" value="ECO:0007669"/>
    <property type="project" value="UniProtKB-ARBA"/>
</dbReference>
<dbReference type="GO" id="GO:0007163">
    <property type="term" value="P:establishment or maintenance of cell polarity"/>
    <property type="evidence" value="ECO:0007669"/>
    <property type="project" value="UniProtKB-ARBA"/>
</dbReference>
<keyword evidence="6 12" id="KW-0106">Calcium</keyword>
<feature type="domain" description="Cadherin" evidence="19">
    <location>
        <begin position="414"/>
        <end position="524"/>
    </location>
</feature>
<feature type="domain" description="Cadherin" evidence="19">
    <location>
        <begin position="626"/>
        <end position="737"/>
    </location>
</feature>
<dbReference type="GO" id="GO:0007431">
    <property type="term" value="P:salivary gland development"/>
    <property type="evidence" value="ECO:0007669"/>
    <property type="project" value="UniProtKB-ARBA"/>
</dbReference>
<comment type="subcellular location">
    <subcellularLocation>
        <location evidence="1 14">Cell membrane</location>
        <topology evidence="1 14">Single-pass type I membrane protein</topology>
    </subcellularLocation>
</comment>
<keyword evidence="11" id="KW-0325">Glycoprotein</keyword>
<comment type="function">
    <text evidence="15">Cadherins are calcium-dependent cell adhesion proteins.</text>
</comment>
<dbReference type="GO" id="GO:0035239">
    <property type="term" value="P:tube morphogenesis"/>
    <property type="evidence" value="ECO:0007669"/>
    <property type="project" value="UniProtKB-ARBA"/>
</dbReference>
<proteinExistence type="predicted"/>
<evidence type="ECO:0000313" key="21">
    <source>
        <dbReference type="Proteomes" id="UP001497644"/>
    </source>
</evidence>
<dbReference type="GO" id="GO:0005509">
    <property type="term" value="F:calcium ion binding"/>
    <property type="evidence" value="ECO:0007669"/>
    <property type="project" value="UniProtKB-UniRule"/>
</dbReference>
<dbReference type="FunFam" id="2.60.40.60:FF:000058">
    <property type="entry name" value="FAT atypical cadherin 3"/>
    <property type="match status" value="1"/>
</dbReference>
<evidence type="ECO:0008006" key="22">
    <source>
        <dbReference type="Google" id="ProtNLM"/>
    </source>
</evidence>
<dbReference type="InterPro" id="IPR056370">
    <property type="entry name" value="Shg-like_Ig-like"/>
</dbReference>
<accession>A0AAV2N3L8</accession>
<keyword evidence="4" id="KW-0732">Signal</keyword>
<evidence type="ECO:0000256" key="7">
    <source>
        <dbReference type="ARBA" id="ARBA00022889"/>
    </source>
</evidence>
<evidence type="ECO:0000256" key="1">
    <source>
        <dbReference type="ARBA" id="ARBA00004251"/>
    </source>
</evidence>
<evidence type="ECO:0000256" key="2">
    <source>
        <dbReference type="ARBA" id="ARBA00022536"/>
    </source>
</evidence>
<dbReference type="Gene3D" id="2.60.120.200">
    <property type="match status" value="1"/>
</dbReference>
<dbReference type="GO" id="GO:0098858">
    <property type="term" value="C:actin-based cell projection"/>
    <property type="evidence" value="ECO:0007669"/>
    <property type="project" value="UniProtKB-ARBA"/>
</dbReference>
<dbReference type="FunFam" id="4.10.900.10:FF:000012">
    <property type="entry name" value="Putative DE-cadherin"/>
    <property type="match status" value="1"/>
</dbReference>
<evidence type="ECO:0000256" key="11">
    <source>
        <dbReference type="ARBA" id="ARBA00023180"/>
    </source>
</evidence>
<evidence type="ECO:0000256" key="17">
    <source>
        <dbReference type="SAM" id="Phobius"/>
    </source>
</evidence>
<feature type="compositionally biased region" description="Acidic residues" evidence="16">
    <location>
        <begin position="1486"/>
        <end position="1497"/>
    </location>
</feature>
<dbReference type="PROSITE" id="PS50268">
    <property type="entry name" value="CADHERIN_2"/>
    <property type="match status" value="7"/>
</dbReference>
<dbReference type="Gene3D" id="2.60.40.60">
    <property type="entry name" value="Cadherins"/>
    <property type="match status" value="7"/>
</dbReference>
<dbReference type="InterPro" id="IPR000233">
    <property type="entry name" value="Cadherin_Y-type_LIR"/>
</dbReference>
<dbReference type="GO" id="GO:0048565">
    <property type="term" value="P:digestive tract development"/>
    <property type="evidence" value="ECO:0007669"/>
    <property type="project" value="UniProtKB-ARBA"/>
</dbReference>
<dbReference type="PANTHER" id="PTHR24027:SF422">
    <property type="entry name" value="CADHERIN DOMAIN-CONTAINING PROTEIN"/>
    <property type="match status" value="1"/>
</dbReference>
<dbReference type="PROSITE" id="PS50025">
    <property type="entry name" value="LAM_G_DOMAIN"/>
    <property type="match status" value="1"/>
</dbReference>
<dbReference type="Pfam" id="PF01049">
    <property type="entry name" value="CADH_Y-type_LIR"/>
    <property type="match status" value="1"/>
</dbReference>
<dbReference type="SUPFAM" id="SSF49313">
    <property type="entry name" value="Cadherin-like"/>
    <property type="match status" value="8"/>
</dbReference>
<evidence type="ECO:0000256" key="8">
    <source>
        <dbReference type="ARBA" id="ARBA00022989"/>
    </source>
</evidence>
<reference evidence="20 21" key="1">
    <citation type="submission" date="2024-04" db="EMBL/GenBank/DDBJ databases">
        <authorList>
            <consortium name="Molecular Ecology Group"/>
        </authorList>
    </citation>
    <scope>NUCLEOTIDE SEQUENCE [LARGE SCALE GENOMIC DNA]</scope>
</reference>
<feature type="transmembrane region" description="Helical" evidence="17">
    <location>
        <begin position="1329"/>
        <end position="1349"/>
    </location>
</feature>
<dbReference type="InterPro" id="IPR027397">
    <property type="entry name" value="Catenin-bd_sf"/>
</dbReference>
<evidence type="ECO:0000259" key="18">
    <source>
        <dbReference type="PROSITE" id="PS50025"/>
    </source>
</evidence>
<keyword evidence="2" id="KW-0245">EGF-like domain</keyword>
<evidence type="ECO:0000259" key="19">
    <source>
        <dbReference type="PROSITE" id="PS50268"/>
    </source>
</evidence>
<dbReference type="InterPro" id="IPR039808">
    <property type="entry name" value="Cadherin"/>
</dbReference>
<dbReference type="GO" id="GO:0009887">
    <property type="term" value="P:animal organ morphogenesis"/>
    <property type="evidence" value="ECO:0007669"/>
    <property type="project" value="UniProtKB-ARBA"/>
</dbReference>
<dbReference type="Proteomes" id="UP001497644">
    <property type="component" value="Chromosome 1"/>
</dbReference>
<evidence type="ECO:0000313" key="20">
    <source>
        <dbReference type="EMBL" id="CAL1674265.1"/>
    </source>
</evidence>
<dbReference type="PROSITE" id="PS51257">
    <property type="entry name" value="PROKAR_LIPOPROTEIN"/>
    <property type="match status" value="1"/>
</dbReference>
<evidence type="ECO:0000256" key="4">
    <source>
        <dbReference type="ARBA" id="ARBA00022729"/>
    </source>
</evidence>
<feature type="domain" description="Cadherin" evidence="19">
    <location>
        <begin position="192"/>
        <end position="298"/>
    </location>
</feature>
<name>A0AAV2N3L8_9HYME</name>
<organism evidence="20 21">
    <name type="scientific">Lasius platythorax</name>
    <dbReference type="NCBI Taxonomy" id="488582"/>
    <lineage>
        <taxon>Eukaryota</taxon>
        <taxon>Metazoa</taxon>
        <taxon>Ecdysozoa</taxon>
        <taxon>Arthropoda</taxon>
        <taxon>Hexapoda</taxon>
        <taxon>Insecta</taxon>
        <taxon>Pterygota</taxon>
        <taxon>Neoptera</taxon>
        <taxon>Endopterygota</taxon>
        <taxon>Hymenoptera</taxon>
        <taxon>Apocrita</taxon>
        <taxon>Aculeata</taxon>
        <taxon>Formicoidea</taxon>
        <taxon>Formicidae</taxon>
        <taxon>Formicinae</taxon>
        <taxon>Lasius</taxon>
        <taxon>Lasius</taxon>
    </lineage>
</organism>
<comment type="caution">
    <text evidence="13">Lacks conserved residue(s) required for the propagation of feature annotation.</text>
</comment>